<evidence type="ECO:0000256" key="1">
    <source>
        <dbReference type="SAM" id="MobiDB-lite"/>
    </source>
</evidence>
<evidence type="ECO:0000313" key="2">
    <source>
        <dbReference type="EMBL" id="KIO32696.1"/>
    </source>
</evidence>
<feature type="compositionally biased region" description="Polar residues" evidence="1">
    <location>
        <begin position="37"/>
        <end position="56"/>
    </location>
</feature>
<dbReference type="HOGENOM" id="CLU_1497285_0_0_1"/>
<name>A0A0C3QVK6_9AGAM</name>
<accession>A0A0C3QVK6</accession>
<dbReference type="EMBL" id="KN822953">
    <property type="protein sequence ID" value="KIO32696.1"/>
    <property type="molecule type" value="Genomic_DNA"/>
</dbReference>
<organism evidence="3 4">
    <name type="scientific">Tulasnella calospora MUT 4182</name>
    <dbReference type="NCBI Taxonomy" id="1051891"/>
    <lineage>
        <taxon>Eukaryota</taxon>
        <taxon>Fungi</taxon>
        <taxon>Dikarya</taxon>
        <taxon>Basidiomycota</taxon>
        <taxon>Agaricomycotina</taxon>
        <taxon>Agaricomycetes</taxon>
        <taxon>Cantharellales</taxon>
        <taxon>Tulasnellaceae</taxon>
        <taxon>Tulasnella</taxon>
    </lineage>
</organism>
<feature type="region of interest" description="Disordered" evidence="1">
    <location>
        <begin position="37"/>
        <end position="92"/>
    </location>
</feature>
<protein>
    <submittedName>
        <fullName evidence="3">Uncharacterized protein</fullName>
    </submittedName>
</protein>
<feature type="compositionally biased region" description="Polar residues" evidence="1">
    <location>
        <begin position="67"/>
        <end position="77"/>
    </location>
</feature>
<sequence>MMNLNSRRAVSVACVREEKERLGNKIADLADAFKTPTNAQSDRQAHIVSTISSSPTRLGRSGRRRTQFPQRSPQTRVSAERLRSRSDGTQQDKFASNLQGIPLEEHSLDGELGAEAERMPLVVQMVNNGRRSCERALGWSYQHPYGNSTRKSKPTTSWFLPPPLIMREVLMPHSPGQAAF</sequence>
<reference evidence="4" key="2">
    <citation type="submission" date="2015-01" db="EMBL/GenBank/DDBJ databases">
        <title>Evolutionary Origins and Diversification of the Mycorrhizal Mutualists.</title>
        <authorList>
            <consortium name="DOE Joint Genome Institute"/>
            <consortium name="Mycorrhizal Genomics Consortium"/>
            <person name="Kohler A."/>
            <person name="Kuo A."/>
            <person name="Nagy L.G."/>
            <person name="Floudas D."/>
            <person name="Copeland A."/>
            <person name="Barry K.W."/>
            <person name="Cichocki N."/>
            <person name="Veneault-Fourrey C."/>
            <person name="LaButti K."/>
            <person name="Lindquist E.A."/>
            <person name="Lipzen A."/>
            <person name="Lundell T."/>
            <person name="Morin E."/>
            <person name="Murat C."/>
            <person name="Riley R."/>
            <person name="Ohm R."/>
            <person name="Sun H."/>
            <person name="Tunlid A."/>
            <person name="Henrissat B."/>
            <person name="Grigoriev I.V."/>
            <person name="Hibbett D.S."/>
            <person name="Martin F."/>
        </authorList>
    </citation>
    <scope>NUCLEOTIDE SEQUENCE [LARGE SCALE GENOMIC DNA]</scope>
    <source>
        <strain evidence="2 4">MUT 4182</strain>
    </source>
</reference>
<evidence type="ECO:0000313" key="4">
    <source>
        <dbReference type="Proteomes" id="UP000054248"/>
    </source>
</evidence>
<keyword evidence="4" id="KW-1185">Reference proteome</keyword>
<reference evidence="3" key="3">
    <citation type="submission" date="2015-02" db="EMBL/GenBank/DDBJ databases">
        <title>Evolutionary Origins and Diversification of the Mycorrhizal Mutualists.</title>
        <authorList>
            <consortium name="DOE Joint Genome Institute"/>
            <consortium name="Mycorrhizal Genomics Consortium"/>
            <person name="Kohler A."/>
            <person name="Kuo A."/>
            <person name="Nagy L.G."/>
            <person name="Floudas D."/>
            <person name="Copeland A."/>
            <person name="Barry K.W."/>
            <person name="Cichocki N."/>
            <person name="Veneault-Fourrey C."/>
            <person name="LaButti K."/>
            <person name="Lindquist E.A."/>
            <person name="Lipzen A."/>
            <person name="Lundell T."/>
            <person name="Morin E."/>
            <person name="Murat C."/>
            <person name="Riley R."/>
            <person name="Ohm R."/>
            <person name="Sun H."/>
            <person name="Tunlid A."/>
            <person name="Henrissat B."/>
            <person name="Grigoriev I.V."/>
            <person name="Hibbett D.S."/>
            <person name="Martin F."/>
        </authorList>
    </citation>
    <scope>NUCLEOTIDE SEQUENCE</scope>
    <source>
        <strain evidence="3">MUT 4182</strain>
    </source>
</reference>
<reference evidence="3 4" key="1">
    <citation type="submission" date="2014-04" db="EMBL/GenBank/DDBJ databases">
        <authorList>
            <consortium name="DOE Joint Genome Institute"/>
            <person name="Kuo A."/>
            <person name="Girlanda M."/>
            <person name="Perotto S."/>
            <person name="Kohler A."/>
            <person name="Nagy L.G."/>
            <person name="Floudas D."/>
            <person name="Copeland A."/>
            <person name="Barry K.W."/>
            <person name="Cichocki N."/>
            <person name="Veneault-Fourrey C."/>
            <person name="LaButti K."/>
            <person name="Lindquist E.A."/>
            <person name="Lipzen A."/>
            <person name="Lundell T."/>
            <person name="Morin E."/>
            <person name="Murat C."/>
            <person name="Sun H."/>
            <person name="Tunlid A."/>
            <person name="Henrissat B."/>
            <person name="Grigoriev I.V."/>
            <person name="Hibbett D.S."/>
            <person name="Martin F."/>
            <person name="Nordberg H.P."/>
            <person name="Cantor M.N."/>
            <person name="Hua S.X."/>
        </authorList>
    </citation>
    <scope>NUCLEOTIDE SEQUENCE [LARGE SCALE GENOMIC DNA]</scope>
    <source>
        <strain evidence="3 4">MUT 4182</strain>
    </source>
</reference>
<dbReference type="EMBL" id="KN822953">
    <property type="protein sequence ID" value="KIO32704.1"/>
    <property type="molecule type" value="Genomic_DNA"/>
</dbReference>
<dbReference type="Proteomes" id="UP000054248">
    <property type="component" value="Unassembled WGS sequence"/>
</dbReference>
<dbReference type="AlphaFoldDB" id="A0A0C3QVK6"/>
<proteinExistence type="predicted"/>
<gene>
    <name evidence="2" type="ORF">M407DRAFT_18456</name>
    <name evidence="3" type="ORF">M407DRAFT_18464</name>
</gene>
<evidence type="ECO:0000313" key="3">
    <source>
        <dbReference type="EMBL" id="KIO32704.1"/>
    </source>
</evidence>